<feature type="region of interest" description="Disordered" evidence="1">
    <location>
        <begin position="76"/>
        <end position="95"/>
    </location>
</feature>
<dbReference type="KEGG" id="gtr:GLOTRDRAFT_97051"/>
<evidence type="ECO:0000313" key="2">
    <source>
        <dbReference type="EMBL" id="EPQ50437.1"/>
    </source>
</evidence>
<dbReference type="HOGENOM" id="CLU_491794_0_0_1"/>
<accession>S7PST3</accession>
<evidence type="ECO:0000313" key="3">
    <source>
        <dbReference type="Proteomes" id="UP000030669"/>
    </source>
</evidence>
<dbReference type="RefSeq" id="XP_007871150.1">
    <property type="nucleotide sequence ID" value="XM_007872959.1"/>
</dbReference>
<keyword evidence="3" id="KW-1185">Reference proteome</keyword>
<feature type="region of interest" description="Disordered" evidence="1">
    <location>
        <begin position="28"/>
        <end position="61"/>
    </location>
</feature>
<dbReference type="GeneID" id="19309939"/>
<feature type="region of interest" description="Disordered" evidence="1">
    <location>
        <begin position="116"/>
        <end position="174"/>
    </location>
</feature>
<gene>
    <name evidence="2" type="ORF">GLOTRDRAFT_97051</name>
</gene>
<protein>
    <submittedName>
        <fullName evidence="2">Uncharacterized protein</fullName>
    </submittedName>
</protein>
<dbReference type="Proteomes" id="UP000030669">
    <property type="component" value="Unassembled WGS sequence"/>
</dbReference>
<organism evidence="2 3">
    <name type="scientific">Gloeophyllum trabeum (strain ATCC 11539 / FP-39264 / Madison 617)</name>
    <name type="common">Brown rot fungus</name>
    <dbReference type="NCBI Taxonomy" id="670483"/>
    <lineage>
        <taxon>Eukaryota</taxon>
        <taxon>Fungi</taxon>
        <taxon>Dikarya</taxon>
        <taxon>Basidiomycota</taxon>
        <taxon>Agaricomycotina</taxon>
        <taxon>Agaricomycetes</taxon>
        <taxon>Gloeophyllales</taxon>
        <taxon>Gloeophyllaceae</taxon>
        <taxon>Gloeophyllum</taxon>
    </lineage>
</organism>
<reference evidence="2 3" key="1">
    <citation type="journal article" date="2012" name="Science">
        <title>The Paleozoic origin of enzymatic lignin decomposition reconstructed from 31 fungal genomes.</title>
        <authorList>
            <person name="Floudas D."/>
            <person name="Binder M."/>
            <person name="Riley R."/>
            <person name="Barry K."/>
            <person name="Blanchette R.A."/>
            <person name="Henrissat B."/>
            <person name="Martinez A.T."/>
            <person name="Otillar R."/>
            <person name="Spatafora J.W."/>
            <person name="Yadav J.S."/>
            <person name="Aerts A."/>
            <person name="Benoit I."/>
            <person name="Boyd A."/>
            <person name="Carlson A."/>
            <person name="Copeland A."/>
            <person name="Coutinho P.M."/>
            <person name="de Vries R.P."/>
            <person name="Ferreira P."/>
            <person name="Findley K."/>
            <person name="Foster B."/>
            <person name="Gaskell J."/>
            <person name="Glotzer D."/>
            <person name="Gorecki P."/>
            <person name="Heitman J."/>
            <person name="Hesse C."/>
            <person name="Hori C."/>
            <person name="Igarashi K."/>
            <person name="Jurgens J.A."/>
            <person name="Kallen N."/>
            <person name="Kersten P."/>
            <person name="Kohler A."/>
            <person name="Kuees U."/>
            <person name="Kumar T.K.A."/>
            <person name="Kuo A."/>
            <person name="LaButti K."/>
            <person name="Larrondo L.F."/>
            <person name="Lindquist E."/>
            <person name="Ling A."/>
            <person name="Lombard V."/>
            <person name="Lucas S."/>
            <person name="Lundell T."/>
            <person name="Martin R."/>
            <person name="McLaughlin D.J."/>
            <person name="Morgenstern I."/>
            <person name="Morin E."/>
            <person name="Murat C."/>
            <person name="Nagy L.G."/>
            <person name="Nolan M."/>
            <person name="Ohm R.A."/>
            <person name="Patyshakuliyeva A."/>
            <person name="Rokas A."/>
            <person name="Ruiz-Duenas F.J."/>
            <person name="Sabat G."/>
            <person name="Salamov A."/>
            <person name="Samejima M."/>
            <person name="Schmutz J."/>
            <person name="Slot J.C."/>
            <person name="St John F."/>
            <person name="Stenlid J."/>
            <person name="Sun H."/>
            <person name="Sun S."/>
            <person name="Syed K."/>
            <person name="Tsang A."/>
            <person name="Wiebenga A."/>
            <person name="Young D."/>
            <person name="Pisabarro A."/>
            <person name="Eastwood D.C."/>
            <person name="Martin F."/>
            <person name="Cullen D."/>
            <person name="Grigoriev I.V."/>
            <person name="Hibbett D.S."/>
        </authorList>
    </citation>
    <scope>NUCLEOTIDE SEQUENCE [LARGE SCALE GENOMIC DNA]</scope>
    <source>
        <strain evidence="2 3">ATCC 11539</strain>
    </source>
</reference>
<dbReference type="EMBL" id="KB469316">
    <property type="protein sequence ID" value="EPQ50437.1"/>
    <property type="molecule type" value="Genomic_DNA"/>
</dbReference>
<name>S7PST3_GLOTA</name>
<proteinExistence type="predicted"/>
<sequence length="554" mass="63806">MLPLSRPVRWVPRHWLQYKALDVGKYIGSGGPTGRGALTAPSLPSTRRRISQTPKQDGCRRSARRIACPRREHGVHALDHTRQGPPRTQDVQVREGWHRGRQVLRQVAERREPVLRETQRQVREPRALRREESREHGELPERIVEETRERLEGRRDEGEDSLQPPSRVKPSLLPHFSGGIIPDIPVEDVERVLAVTRHDTVIWASVSPYERRSADLGPEARRCLTNVRRTRLVDDLVPLGSRVPSPAESDNSNEDNFESFWKQSDEEAHGDRHHRECTKCNRVKYNAGHPGRGCSAPHGLAAGWILRETNGGIPRDGVASLDSERRHRCLSESVYWISRDTGSRTEAMRQMKAPTWTICHARDGWVKVIPCTKNITVGNRTYGLGEGHSYHSDEPGDHRRLSHVLPYGEKGWQTAFKESQENTKTMFHKGMRRRQHEFLLKEASREKAFAQAQAAWERRWQWQAYLASQSDEYLDSRDQRAEDFQVSQMNRDTNFYSHQRDEAKEIPRVQRGGEGRVLRESERAEFVWSMSPRRLRGLGNQRLCIAVEANPGED</sequence>
<dbReference type="AlphaFoldDB" id="S7PST3"/>
<evidence type="ECO:0000256" key="1">
    <source>
        <dbReference type="SAM" id="MobiDB-lite"/>
    </source>
</evidence>
<feature type="compositionally biased region" description="Basic and acidic residues" evidence="1">
    <location>
        <begin position="116"/>
        <end position="157"/>
    </location>
</feature>